<dbReference type="EMBL" id="ML120400">
    <property type="protein sequence ID" value="RPA97949.1"/>
    <property type="molecule type" value="Genomic_DNA"/>
</dbReference>
<reference evidence="1 2" key="1">
    <citation type="journal article" date="2018" name="Nat. Ecol. Evol.">
        <title>Pezizomycetes genomes reveal the molecular basis of ectomycorrhizal truffle lifestyle.</title>
        <authorList>
            <person name="Murat C."/>
            <person name="Payen T."/>
            <person name="Noel B."/>
            <person name="Kuo A."/>
            <person name="Morin E."/>
            <person name="Chen J."/>
            <person name="Kohler A."/>
            <person name="Krizsan K."/>
            <person name="Balestrini R."/>
            <person name="Da Silva C."/>
            <person name="Montanini B."/>
            <person name="Hainaut M."/>
            <person name="Levati E."/>
            <person name="Barry K.W."/>
            <person name="Belfiori B."/>
            <person name="Cichocki N."/>
            <person name="Clum A."/>
            <person name="Dockter R.B."/>
            <person name="Fauchery L."/>
            <person name="Guy J."/>
            <person name="Iotti M."/>
            <person name="Le Tacon F."/>
            <person name="Lindquist E.A."/>
            <person name="Lipzen A."/>
            <person name="Malagnac F."/>
            <person name="Mello A."/>
            <person name="Molinier V."/>
            <person name="Miyauchi S."/>
            <person name="Poulain J."/>
            <person name="Riccioni C."/>
            <person name="Rubini A."/>
            <person name="Sitrit Y."/>
            <person name="Splivallo R."/>
            <person name="Traeger S."/>
            <person name="Wang M."/>
            <person name="Zifcakova L."/>
            <person name="Wipf D."/>
            <person name="Zambonelli A."/>
            <person name="Paolocci F."/>
            <person name="Nowrousian M."/>
            <person name="Ottonello S."/>
            <person name="Baldrian P."/>
            <person name="Spatafora J.W."/>
            <person name="Henrissat B."/>
            <person name="Nagy L.G."/>
            <person name="Aury J.M."/>
            <person name="Wincker P."/>
            <person name="Grigoriev I.V."/>
            <person name="Bonfante P."/>
            <person name="Martin F.M."/>
        </authorList>
    </citation>
    <scope>NUCLEOTIDE SEQUENCE [LARGE SCALE GENOMIC DNA]</scope>
    <source>
        <strain evidence="1 2">120613-1</strain>
    </source>
</reference>
<name>A0A3N4JI48_9PEZI</name>
<proteinExistence type="predicted"/>
<evidence type="ECO:0000313" key="2">
    <source>
        <dbReference type="Proteomes" id="UP000276215"/>
    </source>
</evidence>
<protein>
    <submittedName>
        <fullName evidence="1">Uncharacterized protein</fullName>
    </submittedName>
</protein>
<organism evidence="1 2">
    <name type="scientific">Choiromyces venosus 120613-1</name>
    <dbReference type="NCBI Taxonomy" id="1336337"/>
    <lineage>
        <taxon>Eukaryota</taxon>
        <taxon>Fungi</taxon>
        <taxon>Dikarya</taxon>
        <taxon>Ascomycota</taxon>
        <taxon>Pezizomycotina</taxon>
        <taxon>Pezizomycetes</taxon>
        <taxon>Pezizales</taxon>
        <taxon>Tuberaceae</taxon>
        <taxon>Choiromyces</taxon>
    </lineage>
</organism>
<keyword evidence="2" id="KW-1185">Reference proteome</keyword>
<dbReference type="AlphaFoldDB" id="A0A3N4JI48"/>
<gene>
    <name evidence="1" type="ORF">L873DRAFT_1809066</name>
</gene>
<evidence type="ECO:0000313" key="1">
    <source>
        <dbReference type="EMBL" id="RPA97949.1"/>
    </source>
</evidence>
<accession>A0A3N4JI48</accession>
<dbReference type="PROSITE" id="PS51257">
    <property type="entry name" value="PROKAR_LIPOPROTEIN"/>
    <property type="match status" value="1"/>
</dbReference>
<dbReference type="Proteomes" id="UP000276215">
    <property type="component" value="Unassembled WGS sequence"/>
</dbReference>
<sequence length="73" mass="8572">MRLLFLLSLFCFSFLVLIVLSVTTYACFLDARMLGRLELEVFLVEMFGSSCLRIYNMIELWRWSAPGLEEPRT</sequence>